<gene>
    <name evidence="1" type="ORF">ACFQ4G_01005</name>
</gene>
<keyword evidence="2" id="KW-1185">Reference proteome</keyword>
<dbReference type="PANTHER" id="PTHR18964:SF174">
    <property type="entry name" value="D-ALLOSE KINASE-RELATED"/>
    <property type="match status" value="1"/>
</dbReference>
<dbReference type="PANTHER" id="PTHR18964">
    <property type="entry name" value="ROK (REPRESSOR, ORF, KINASE) FAMILY"/>
    <property type="match status" value="1"/>
</dbReference>
<accession>A0ABW3WTE0</accession>
<dbReference type="InterPro" id="IPR043129">
    <property type="entry name" value="ATPase_NBD"/>
</dbReference>
<dbReference type="Proteomes" id="UP001597176">
    <property type="component" value="Unassembled WGS sequence"/>
</dbReference>
<reference evidence="2" key="1">
    <citation type="journal article" date="2019" name="Int. J. Syst. Evol. Microbiol.">
        <title>The Global Catalogue of Microorganisms (GCM) 10K type strain sequencing project: providing services to taxonomists for standard genome sequencing and annotation.</title>
        <authorList>
            <consortium name="The Broad Institute Genomics Platform"/>
            <consortium name="The Broad Institute Genome Sequencing Center for Infectious Disease"/>
            <person name="Wu L."/>
            <person name="Ma J."/>
        </authorList>
    </citation>
    <scope>NUCLEOTIDE SEQUENCE [LARGE SCALE GENOMIC DNA]</scope>
    <source>
        <strain evidence="2">CCUG 56108</strain>
    </source>
</reference>
<dbReference type="SUPFAM" id="SSF53067">
    <property type="entry name" value="Actin-like ATPase domain"/>
    <property type="match status" value="1"/>
</dbReference>
<dbReference type="InterPro" id="IPR000600">
    <property type="entry name" value="ROK"/>
</dbReference>
<dbReference type="EMBL" id="JBHTND010000001">
    <property type="protein sequence ID" value="MFD1300165.1"/>
    <property type="molecule type" value="Genomic_DNA"/>
</dbReference>
<dbReference type="InterPro" id="IPR049874">
    <property type="entry name" value="ROK_cs"/>
</dbReference>
<sequence length="306" mass="31373">MNPAPLRIGIDLGGTKIAGIALDVGGIVRAQARIPTPRNDYDATLGAIVALVGRLESEAGGRGSVGIGMPGAITPHTGLVKNANSIWLNGRPFVTDLEARLGRPVRAENDANCLAVSEAVDGAGKDSRIVWAVILGTGIGSGIAIERRALSGANRIAGEWGHNPLPAPHDDERPGPACYCGRRGCIETWLSGPGLAADHSRRAGTVVTTGEAVISAARAGDAAAVESITRYRDRLGRSIAGVINILDPDVVVLGGGLSTVPELTGGLAGLVLPHVFSDDCGTPIRVSRHGDASGVRGAAWLWDIPA</sequence>
<dbReference type="RefSeq" id="WP_238206974.1">
    <property type="nucleotide sequence ID" value="NZ_JBHTND010000001.1"/>
</dbReference>
<evidence type="ECO:0000313" key="1">
    <source>
        <dbReference type="EMBL" id="MFD1300165.1"/>
    </source>
</evidence>
<proteinExistence type="predicted"/>
<evidence type="ECO:0000313" key="2">
    <source>
        <dbReference type="Proteomes" id="UP001597176"/>
    </source>
</evidence>
<dbReference type="PROSITE" id="PS01125">
    <property type="entry name" value="ROK"/>
    <property type="match status" value="1"/>
</dbReference>
<dbReference type="Pfam" id="PF00480">
    <property type="entry name" value="ROK"/>
    <property type="match status" value="1"/>
</dbReference>
<comment type="caution">
    <text evidence="1">The sequence shown here is derived from an EMBL/GenBank/DDBJ whole genome shotgun (WGS) entry which is preliminary data.</text>
</comment>
<dbReference type="Gene3D" id="3.30.420.40">
    <property type="match status" value="2"/>
</dbReference>
<dbReference type="CDD" id="cd24066">
    <property type="entry name" value="ASKHA_NBD_ROK_EcFRK-like"/>
    <property type="match status" value="1"/>
</dbReference>
<name>A0ABW3WTE0_9HYPH</name>
<protein>
    <submittedName>
        <fullName evidence="1">ROK family protein</fullName>
    </submittedName>
</protein>
<organism evidence="1 2">
    <name type="scientific">Methylobacterium marchantiae</name>
    <dbReference type="NCBI Taxonomy" id="600331"/>
    <lineage>
        <taxon>Bacteria</taxon>
        <taxon>Pseudomonadati</taxon>
        <taxon>Pseudomonadota</taxon>
        <taxon>Alphaproteobacteria</taxon>
        <taxon>Hyphomicrobiales</taxon>
        <taxon>Methylobacteriaceae</taxon>
        <taxon>Methylobacterium</taxon>
    </lineage>
</organism>